<dbReference type="Pfam" id="PF04814">
    <property type="entry name" value="HNF-1_N"/>
    <property type="match status" value="1"/>
</dbReference>
<evidence type="ECO:0000256" key="4">
    <source>
        <dbReference type="SAM" id="MobiDB-lite"/>
    </source>
</evidence>
<accession>A0A087UXE5</accession>
<evidence type="ECO:0000256" key="5">
    <source>
        <dbReference type="SAM" id="Phobius"/>
    </source>
</evidence>
<dbReference type="AlphaFoldDB" id="A0A087UXE5"/>
<dbReference type="OrthoDB" id="6425008at2759"/>
<dbReference type="InterPro" id="IPR010982">
    <property type="entry name" value="Lambda_DNA-bd_dom_sf"/>
</dbReference>
<evidence type="ECO:0000256" key="1">
    <source>
        <dbReference type="ARBA" id="ARBA00004123"/>
    </source>
</evidence>
<dbReference type="Gene3D" id="1.10.10.60">
    <property type="entry name" value="Homeodomain-like"/>
    <property type="match status" value="1"/>
</dbReference>
<name>A0A087UXE5_STEMI</name>
<feature type="region of interest" description="Disordered" evidence="4">
    <location>
        <begin position="264"/>
        <end position="288"/>
    </location>
</feature>
<keyword evidence="2 3" id="KW-0371">Homeobox</keyword>
<dbReference type="EMBL" id="KK122150">
    <property type="protein sequence ID" value="KFM82034.1"/>
    <property type="molecule type" value="Genomic_DNA"/>
</dbReference>
<feature type="transmembrane region" description="Helical" evidence="5">
    <location>
        <begin position="21"/>
        <end position="42"/>
    </location>
</feature>
<dbReference type="InterPro" id="IPR044869">
    <property type="entry name" value="HNF-1_POU"/>
</dbReference>
<dbReference type="InterPro" id="IPR006899">
    <property type="entry name" value="HNF-1_N"/>
</dbReference>
<dbReference type="PANTHER" id="PTHR14618">
    <property type="entry name" value="HOMEODOX-CONTAINING PROTEIN 1 HMBOX1"/>
    <property type="match status" value="1"/>
</dbReference>
<dbReference type="SMART" id="SM00389">
    <property type="entry name" value="HOX"/>
    <property type="match status" value="1"/>
</dbReference>
<dbReference type="InterPro" id="IPR040363">
    <property type="entry name" value="HMBOX1"/>
</dbReference>
<protein>
    <submittedName>
        <fullName evidence="8">Homeobox-containing protein 1</fullName>
    </submittedName>
</protein>
<evidence type="ECO:0000313" key="9">
    <source>
        <dbReference type="Proteomes" id="UP000054359"/>
    </source>
</evidence>
<dbReference type="SUPFAM" id="SSF47413">
    <property type="entry name" value="lambda repressor-like DNA-binding domains"/>
    <property type="match status" value="1"/>
</dbReference>
<feature type="compositionally biased region" description="Low complexity" evidence="4">
    <location>
        <begin position="270"/>
        <end position="283"/>
    </location>
</feature>
<evidence type="ECO:0000256" key="2">
    <source>
        <dbReference type="PROSITE-ProRule" id="PRU00108"/>
    </source>
</evidence>
<feature type="DNA-binding region" description="Homeobox" evidence="2">
    <location>
        <begin position="154"/>
        <end position="228"/>
    </location>
</feature>
<dbReference type="SUPFAM" id="SSF46689">
    <property type="entry name" value="Homeodomain-like"/>
    <property type="match status" value="1"/>
</dbReference>
<evidence type="ECO:0000259" key="6">
    <source>
        <dbReference type="PROSITE" id="PS50071"/>
    </source>
</evidence>
<sequence length="308" mass="35828">MKALQVILQVNSNIGKKPMIAIMDVINFIVLHFLLSQSYIYYHMWNSCRCKDHTFIIRDQRKTRKGDMAVLAEIRNFVMAYNIKQTLIAEMTKMSQPYVSRFFRGDIQDMPDRTKNVFFMWYLTCKNNPLKLAQMCPSSGIKRMVSESGNLIPLKRERFTFKGSHLAVLEQYYEQDPYPDTQVRELIVEQCNKAAEKCEWPLSDRDTVTLPVVNNWFNNRRKDAKKQMRLKHGVNSTSSCQTPFSLELPVGKWSPRRMSSSSPFHYKGLTNEITESDSSSTSERVMDSDPVSLTDIHDQETCDIKHIL</sequence>
<dbReference type="Pfam" id="PF00046">
    <property type="entry name" value="Homeodomain"/>
    <property type="match status" value="1"/>
</dbReference>
<keyword evidence="2 3" id="KW-0238">DNA-binding</keyword>
<evidence type="ECO:0000259" key="7">
    <source>
        <dbReference type="PROSITE" id="PS51936"/>
    </source>
</evidence>
<dbReference type="GO" id="GO:0045893">
    <property type="term" value="P:positive regulation of DNA-templated transcription"/>
    <property type="evidence" value="ECO:0007669"/>
    <property type="project" value="InterPro"/>
</dbReference>
<dbReference type="PANTHER" id="PTHR14618:SF0">
    <property type="entry name" value="HOMEOBOX-CONTAINING PROTEIN 1"/>
    <property type="match status" value="1"/>
</dbReference>
<feature type="domain" description="POU-specific atypical" evidence="7">
    <location>
        <begin position="42"/>
        <end position="138"/>
    </location>
</feature>
<reference evidence="8 9" key="1">
    <citation type="submission" date="2013-11" db="EMBL/GenBank/DDBJ databases">
        <title>Genome sequencing of Stegodyphus mimosarum.</title>
        <authorList>
            <person name="Bechsgaard J."/>
        </authorList>
    </citation>
    <scope>NUCLEOTIDE SEQUENCE [LARGE SCALE GENOMIC DNA]</scope>
</reference>
<dbReference type="GO" id="GO:0005634">
    <property type="term" value="C:nucleus"/>
    <property type="evidence" value="ECO:0007669"/>
    <property type="project" value="UniProtKB-SubCell"/>
</dbReference>
<keyword evidence="2 3" id="KW-0539">Nucleus</keyword>
<dbReference type="CDD" id="cd00086">
    <property type="entry name" value="homeodomain"/>
    <property type="match status" value="1"/>
</dbReference>
<feature type="non-terminal residue" evidence="8">
    <location>
        <position position="308"/>
    </location>
</feature>
<dbReference type="PROSITE" id="PS51936">
    <property type="entry name" value="POU_4"/>
    <property type="match status" value="1"/>
</dbReference>
<organism evidence="8 9">
    <name type="scientific">Stegodyphus mimosarum</name>
    <name type="common">African social velvet spider</name>
    <dbReference type="NCBI Taxonomy" id="407821"/>
    <lineage>
        <taxon>Eukaryota</taxon>
        <taxon>Metazoa</taxon>
        <taxon>Ecdysozoa</taxon>
        <taxon>Arthropoda</taxon>
        <taxon>Chelicerata</taxon>
        <taxon>Arachnida</taxon>
        <taxon>Araneae</taxon>
        <taxon>Araneomorphae</taxon>
        <taxon>Entelegynae</taxon>
        <taxon>Eresoidea</taxon>
        <taxon>Eresidae</taxon>
        <taxon>Stegodyphus</taxon>
    </lineage>
</organism>
<feature type="domain" description="Homeobox" evidence="6">
    <location>
        <begin position="152"/>
        <end position="227"/>
    </location>
</feature>
<keyword evidence="5" id="KW-0472">Membrane</keyword>
<keyword evidence="5" id="KW-0812">Transmembrane</keyword>
<dbReference type="STRING" id="407821.A0A087UXE5"/>
<dbReference type="InterPro" id="IPR009057">
    <property type="entry name" value="Homeodomain-like_sf"/>
</dbReference>
<comment type="subcellular location">
    <subcellularLocation>
        <location evidence="1 2 3">Nucleus</location>
    </subcellularLocation>
</comment>
<evidence type="ECO:0000256" key="3">
    <source>
        <dbReference type="RuleBase" id="RU000682"/>
    </source>
</evidence>
<keyword evidence="9" id="KW-1185">Reference proteome</keyword>
<dbReference type="InterPro" id="IPR001356">
    <property type="entry name" value="HD"/>
</dbReference>
<keyword evidence="5" id="KW-1133">Transmembrane helix</keyword>
<dbReference type="PROSITE" id="PS50071">
    <property type="entry name" value="HOMEOBOX_2"/>
    <property type="match status" value="1"/>
</dbReference>
<evidence type="ECO:0000313" key="8">
    <source>
        <dbReference type="EMBL" id="KFM82034.1"/>
    </source>
</evidence>
<proteinExistence type="predicted"/>
<dbReference type="Gene3D" id="1.10.260.40">
    <property type="entry name" value="lambda repressor-like DNA-binding domains"/>
    <property type="match status" value="1"/>
</dbReference>
<dbReference type="GO" id="GO:0003691">
    <property type="term" value="F:double-stranded telomeric DNA binding"/>
    <property type="evidence" value="ECO:0007669"/>
    <property type="project" value="InterPro"/>
</dbReference>
<gene>
    <name evidence="8" type="ORF">X975_09551</name>
</gene>
<dbReference type="Proteomes" id="UP000054359">
    <property type="component" value="Unassembled WGS sequence"/>
</dbReference>